<feature type="compositionally biased region" description="Polar residues" evidence="1">
    <location>
        <begin position="1154"/>
        <end position="1163"/>
    </location>
</feature>
<proteinExistence type="predicted"/>
<dbReference type="Proteomes" id="UP000232721">
    <property type="component" value="Chromosome"/>
</dbReference>
<feature type="signal peptide" evidence="2">
    <location>
        <begin position="1"/>
        <end position="23"/>
    </location>
</feature>
<organism evidence="4 5">
    <name type="scientific">Polaribacter sejongensis</name>
    <dbReference type="NCBI Taxonomy" id="985043"/>
    <lineage>
        <taxon>Bacteria</taxon>
        <taxon>Pseudomonadati</taxon>
        <taxon>Bacteroidota</taxon>
        <taxon>Flavobacteriia</taxon>
        <taxon>Flavobacteriales</taxon>
        <taxon>Flavobacteriaceae</taxon>
    </lineage>
</organism>
<evidence type="ECO:0000256" key="1">
    <source>
        <dbReference type="SAM" id="MobiDB-lite"/>
    </source>
</evidence>
<evidence type="ECO:0000313" key="5">
    <source>
        <dbReference type="Proteomes" id="UP000232721"/>
    </source>
</evidence>
<keyword evidence="5" id="KW-1185">Reference proteome</keyword>
<dbReference type="EMBL" id="CP019336">
    <property type="protein sequence ID" value="AUC21438.1"/>
    <property type="molecule type" value="Genomic_DNA"/>
</dbReference>
<dbReference type="InterPro" id="IPR026377">
    <property type="entry name" value="Cell_surface_SprA"/>
</dbReference>
<evidence type="ECO:0000256" key="2">
    <source>
        <dbReference type="SAM" id="SignalP"/>
    </source>
</evidence>
<keyword evidence="2" id="KW-0732">Signal</keyword>
<dbReference type="Pfam" id="PF14349">
    <property type="entry name" value="SprA_N"/>
    <property type="match status" value="2"/>
</dbReference>
<feature type="region of interest" description="Disordered" evidence="1">
    <location>
        <begin position="1154"/>
        <end position="1175"/>
    </location>
</feature>
<feature type="region of interest" description="Disordered" evidence="1">
    <location>
        <begin position="369"/>
        <end position="392"/>
    </location>
</feature>
<evidence type="ECO:0000259" key="3">
    <source>
        <dbReference type="Pfam" id="PF14349"/>
    </source>
</evidence>
<feature type="chain" id="PRO_5045666565" evidence="2">
    <location>
        <begin position="24"/>
        <end position="2369"/>
    </location>
</feature>
<feature type="domain" description="Gliding motility protein SprA N-terminal" evidence="3">
    <location>
        <begin position="1121"/>
        <end position="1613"/>
    </location>
</feature>
<sequence length="2369" mass="266489">MKNFLKKIFLFLAFAFIANTSYAQTDKDTDSITVKKDTLDLRYNFKKEQTGGLFLDYLAEKEIIFDKDLNRYVIVEKIGDYYTKTPIYLTQKEYADYRLRRDMTQYYKDKVSATNSNKKGSKEAQKDLLPTYYVKSDLFKTIFGGSEIKVTPTGSLNLKLGFIYQNTENPQLSEENRSSFTFDFDQQINASIRAQVGTRLDFTANYDTQSTFDFQNLVKIGYEPTEDDILQGIEAGNISMPIKNSLINGAQSLFGVKTQLKFGNTNITAVFSQQNSESTTTVSEGGASIQEFQLKATDYDNDRHFFLSQYFIDNYANSLKNYPLINSQINITRVEVWVTNTSSSTEDYRSIVALADIGESDTDVLVNQTGAVQPTSPPTTTGGNIPTNESNNLSNLLTTTSGIRSISTINSTLQPYNMSEGTDYSVLENARKLNTSEFTLNSQLGFISLNSRLNDGEVLAVAYEYTVAGGISGSTETSFKVGEFSNDGIQSPQTLAVKLLRSEILKTKRANINTGEDEAFPTWRLMMKNVYALGAYPLSQDGFYFEIQYRDDQTGISSNVLQNANTAGITNLPLIQVFKLDQLDQSQYRTPDGYFDFVEGITVNSQKGFIFFPEPEPFGNDLVQQNTNDVGLDETVDNNYLFKELYLNTKVNAQNNYQNKDKYYLKGYFKSENSGGIPIGAFNVPRGSVTVTAGGRQLVEGVDYVVDYQAGRVQIIDSGLQASGTPISVSTENNAVFNQQQKTFMGVDVEHKFSDKFIIGATILNVNEKPITPKVNFGSDPINNTMFGANIDYTTEVPYFTKLANKLPFVDTDVPSNLSVRADMAYLLPGTPSGIDVAGAATSYIDDFEASQIPISILSPLDWHEASTPKFFAGFNGDQEDLSYNYQRGKLAWYNVDQIFYGAGDTPPNINAAELSRAETRQINYRELFPNVQLDITQNSVIRTLDLAYFPSERGSYNFDTGINVKADGTFSDPQNRWAGVMRALTTNNFDQANVEYVQFWVMDPYENYSITETEGLPIGMNPEDPSNQIGNLYLNLGNVSEDILKDSRKMFENGLPETGGEINTVETTWGKVPTNSSIIYAFDENDESRANQDLGYNGLNDAEEFAKYSTTLPNFSKLNPNDPASDNFQYFRGSELDANRASIITRYKDYNNTQGNSPTLNQSTESYPTSSTTYPDVEDINKDQTMNTVESYYEYKVSMNRNDLVVGKNFIVDKKTTDVTLENGANQTTTWYQFRVPIRSGTPVNGISDFNSIRFMRMFLTNFKIPVVLRFGELDLVRGDWRRYTKTLDESISTPEDLDENELKDFEVGVVSIEQNEGSYIQPPGIEREQLQGSTSVQLQNEQSVTLKVNNLPANETRAIYKNISIDLRRFKNLKMFMHLQKNEGALAINDNDFSAVIRLGTDLDDNFYQIELPLKVSQNGTSALDLWPEANNLDAFLETFGLVKLERDRAGVAITDIYTSIEQDAEIPYTISVKGNPTLAELKTIILGVKNKTTSPISGEVWFNELRSSGFDNEGGWAAVLNADANFADVANISLSGSMSTIGFGNVEDRVGQRSLDETKQYDVATTINLGKVLTPKKWGIQLPMSYSIGEVYIDPKYDPQFQDVELADALGENENSEFSRDYTKRTSISFTNVKKNRNPNSTKKPKFYDVENVAVSYAHNKEFQRNYNIKKRINESVRASASYNFSFDSKPLEPFKNNDSIFRNKYWQLLKDFNFNPIPKTFAINSSINRYYNEQQSRNLVSGLSEQPELKQRRYLFDWDYTIGFDLTKSLQVNFNATNSYIYDTFGSDDEIQVFDDFFNTGRANHYHQALNGTYNLPIDKIPFLKFIKADYAYTADFDWQAAPQSTIDVNGVDVASVNLIGNTIQNANTHNLNTTINFDAFYKGLGFEKLLLTKNQRKSAKGDQGASLPRTPGRVKQNKKLSIGKKILKGTYDVLTSVKQGKISYSENNGQLLPGYTEDVGFLGGAPTSFAFGSQVDIRNKALEQGWFVSRNNGEEYYSKTYSKTHYNKLDYTFTLKPIKDLNIDVRGNKIQTRDLSQQLDLVSGSNEFENTPFFETGNFSTSYSMISTAFTNGDVLFQNLRNYRSIISNRLATENVVPASGFGANSQQVLLPAFVAAYSGKSPDKVNTGLFRDVPIPNWTLRYNGLMKFNFFKKNFSNFVVSHGYRSSYTVSSFTNNLQYDADNPYANLNAANNYESELLVSAVTLVDEFSPLIKLDMKMRNSFSLRGEIKSDRTLTMNFNNSTLTDISGTEFIFGMGYVFEDVKFNTRFTGKKQTLKGDVNLRADVSLRDNITQIRSVDEDNDQISGGQKLFSIKFTADYRLSNSLTASFYYNHQTSRYAISTTFPRQAINGGFNIIYNLGGN</sequence>
<reference evidence="4 5" key="1">
    <citation type="submission" date="2017-02" db="EMBL/GenBank/DDBJ databases">
        <title>Trade-off between light-utilization and light-protection in marine flavobacteria.</title>
        <authorList>
            <person name="Kumagai Y."/>
            <person name="Yoshizawa S."/>
            <person name="Kogure K."/>
            <person name="Iwasaki W."/>
        </authorList>
    </citation>
    <scope>NUCLEOTIDE SEQUENCE [LARGE SCALE GENOMIC DNA]</scope>
    <source>
        <strain evidence="4 5">KCTC 23670</strain>
    </source>
</reference>
<dbReference type="NCBIfam" id="TIGR04189">
    <property type="entry name" value="surface_SprA"/>
    <property type="match status" value="1"/>
</dbReference>
<name>A0ABN5F282_9FLAO</name>
<feature type="domain" description="Gliding motility protein SprA N-terminal" evidence="3">
    <location>
        <begin position="64"/>
        <end position="446"/>
    </location>
</feature>
<gene>
    <name evidence="4" type="ORF">BTO15_04635</name>
</gene>
<evidence type="ECO:0000313" key="4">
    <source>
        <dbReference type="EMBL" id="AUC21438.1"/>
    </source>
</evidence>
<feature type="compositionally biased region" description="Low complexity" evidence="1">
    <location>
        <begin position="1164"/>
        <end position="1175"/>
    </location>
</feature>
<dbReference type="InterPro" id="IPR025684">
    <property type="entry name" value="SprA_N_dom"/>
</dbReference>
<protein>
    <submittedName>
        <fullName evidence="4">Cell surface protein SprA</fullName>
    </submittedName>
</protein>
<accession>A0ABN5F282</accession>
<feature type="compositionally biased region" description="Low complexity" evidence="1">
    <location>
        <begin position="378"/>
        <end position="392"/>
    </location>
</feature>